<organism evidence="1 2">
    <name type="scientific">Eumeta variegata</name>
    <name type="common">Bagworm moth</name>
    <name type="synonym">Eumeta japonica</name>
    <dbReference type="NCBI Taxonomy" id="151549"/>
    <lineage>
        <taxon>Eukaryota</taxon>
        <taxon>Metazoa</taxon>
        <taxon>Ecdysozoa</taxon>
        <taxon>Arthropoda</taxon>
        <taxon>Hexapoda</taxon>
        <taxon>Insecta</taxon>
        <taxon>Pterygota</taxon>
        <taxon>Neoptera</taxon>
        <taxon>Endopterygota</taxon>
        <taxon>Lepidoptera</taxon>
        <taxon>Glossata</taxon>
        <taxon>Ditrysia</taxon>
        <taxon>Tineoidea</taxon>
        <taxon>Psychidae</taxon>
        <taxon>Oiketicinae</taxon>
        <taxon>Eumeta</taxon>
    </lineage>
</organism>
<dbReference type="Proteomes" id="UP000299102">
    <property type="component" value="Unassembled WGS sequence"/>
</dbReference>
<gene>
    <name evidence="1" type="ORF">EVAR_32699_1</name>
</gene>
<comment type="caution">
    <text evidence="1">The sequence shown here is derived from an EMBL/GenBank/DDBJ whole genome shotgun (WGS) entry which is preliminary data.</text>
</comment>
<reference evidence="1 2" key="1">
    <citation type="journal article" date="2019" name="Commun. Biol.">
        <title>The bagworm genome reveals a unique fibroin gene that provides high tensile strength.</title>
        <authorList>
            <person name="Kono N."/>
            <person name="Nakamura H."/>
            <person name="Ohtoshi R."/>
            <person name="Tomita M."/>
            <person name="Numata K."/>
            <person name="Arakawa K."/>
        </authorList>
    </citation>
    <scope>NUCLEOTIDE SEQUENCE [LARGE SCALE GENOMIC DNA]</scope>
</reference>
<proteinExistence type="predicted"/>
<dbReference type="EMBL" id="BGZK01000385">
    <property type="protein sequence ID" value="GBP40656.1"/>
    <property type="molecule type" value="Genomic_DNA"/>
</dbReference>
<sequence length="99" mass="10669">MISLTDAGPALPSTVHPVHSYPPASSGYINIQQYLSFSYDSNMPALRFAYENILSSFISADHAVNFEPNHSVVIDVASGFSVRSGSGLAWSSYNIGLTR</sequence>
<protein>
    <submittedName>
        <fullName evidence="1">Uncharacterized protein</fullName>
    </submittedName>
</protein>
<evidence type="ECO:0000313" key="2">
    <source>
        <dbReference type="Proteomes" id="UP000299102"/>
    </source>
</evidence>
<evidence type="ECO:0000313" key="1">
    <source>
        <dbReference type="EMBL" id="GBP40656.1"/>
    </source>
</evidence>
<accession>A0A4C1VNG0</accession>
<name>A0A4C1VNG0_EUMVA</name>
<dbReference type="AlphaFoldDB" id="A0A4C1VNG0"/>
<keyword evidence="2" id="KW-1185">Reference proteome</keyword>